<keyword evidence="12" id="KW-1185">Reference proteome</keyword>
<feature type="compositionally biased region" description="Acidic residues" evidence="9">
    <location>
        <begin position="382"/>
        <end position="397"/>
    </location>
</feature>
<sequence length="409" mass="45902">MNLYFQIKTKRSSSGKRAAPVALENDCAAVKKTESLPPAPKSLPSTPPNKKGSSGKISSSESPPKRPVPPEVRRLIVNKNAGETLLQRAARLGYQDVVQYCLEKDISEVNRRDNAGYTALHEASSRGWTQIVQMLLKHGADVNCSAQDGTRPLHDAVASDNLPIVWLLLNHGADPTLATYSGHTPVKLAHSPGMKTFLTEYFTDLEGRKEQDLGSPWDFYSSSLFETDQEPCWDFLLSEQDRELEEEATGKTETDSGKDCLLFEFSSEPLLPCYHVQVSLTQGFCNWLLLTDVLKRLKVSARIFRARYPHLEVVSLPRAELLKQVSISQVSAALASPRKGKNNNNKEEEEEEEKEDREAGLVDLVRCTPELQRLLGSSIDILQEEEEEEDDEEEEEEETRRHTGKPRSR</sequence>
<keyword evidence="5" id="KW-0832">Ubl conjugation</keyword>
<gene>
    <name evidence="11" type="primary">Bcorl1</name>
    <name evidence="11" type="ORF">EYF80_016990</name>
</gene>
<dbReference type="GO" id="GO:0003714">
    <property type="term" value="F:transcription corepressor activity"/>
    <property type="evidence" value="ECO:0007669"/>
    <property type="project" value="TreeGrafter"/>
</dbReference>
<dbReference type="PROSITE" id="PS50088">
    <property type="entry name" value="ANK_REPEAT"/>
    <property type="match status" value="2"/>
</dbReference>
<dbReference type="InterPro" id="IPR047144">
    <property type="entry name" value="BCOR-like"/>
</dbReference>
<protein>
    <submittedName>
        <fullName evidence="11">BCL-6 corepressor-like protein 1</fullName>
    </submittedName>
</protein>
<feature type="repeat" description="ANK" evidence="8">
    <location>
        <begin position="148"/>
        <end position="180"/>
    </location>
</feature>
<dbReference type="Gene3D" id="3.10.260.40">
    <property type="entry name" value="BCL-6 corepressor, PCGF1 binding domain"/>
    <property type="match status" value="1"/>
</dbReference>
<dbReference type="InterPro" id="IPR032365">
    <property type="entry name" value="PUFD"/>
</dbReference>
<dbReference type="Gene3D" id="1.25.40.20">
    <property type="entry name" value="Ankyrin repeat-containing domain"/>
    <property type="match status" value="1"/>
</dbReference>
<evidence type="ECO:0000256" key="6">
    <source>
        <dbReference type="ARBA" id="ARBA00023242"/>
    </source>
</evidence>
<evidence type="ECO:0000256" key="3">
    <source>
        <dbReference type="ARBA" id="ARBA00022553"/>
    </source>
</evidence>
<evidence type="ECO:0000256" key="2">
    <source>
        <dbReference type="ARBA" id="ARBA00022499"/>
    </source>
</evidence>
<dbReference type="OrthoDB" id="3666223at2759"/>
<keyword evidence="6" id="KW-0539">Nucleus</keyword>
<dbReference type="Pfam" id="PF12796">
    <property type="entry name" value="Ank_2"/>
    <property type="match status" value="1"/>
</dbReference>
<keyword evidence="2" id="KW-1017">Isopeptide bond</keyword>
<dbReference type="AlphaFoldDB" id="A0A4Z2I3Q0"/>
<comment type="caution">
    <text evidence="11">The sequence shown here is derived from an EMBL/GenBank/DDBJ whole genome shotgun (WGS) entry which is preliminary data.</text>
</comment>
<comment type="similarity">
    <text evidence="7">Belongs to the BCOR family.</text>
</comment>
<dbReference type="EMBL" id="SRLO01000133">
    <property type="protein sequence ID" value="TNN72706.1"/>
    <property type="molecule type" value="Genomic_DNA"/>
</dbReference>
<feature type="compositionally biased region" description="Low complexity" evidence="9">
    <location>
        <begin position="48"/>
        <end position="62"/>
    </location>
</feature>
<accession>A0A4Z2I3Q0</accession>
<feature type="repeat" description="ANK" evidence="8">
    <location>
        <begin position="115"/>
        <end position="147"/>
    </location>
</feature>
<dbReference type="Pfam" id="PF16553">
    <property type="entry name" value="PUFD"/>
    <property type="match status" value="1"/>
</dbReference>
<dbReference type="SUPFAM" id="SSF48403">
    <property type="entry name" value="Ankyrin repeat"/>
    <property type="match status" value="1"/>
</dbReference>
<organism evidence="11 12">
    <name type="scientific">Liparis tanakae</name>
    <name type="common">Tanaka's snailfish</name>
    <dbReference type="NCBI Taxonomy" id="230148"/>
    <lineage>
        <taxon>Eukaryota</taxon>
        <taxon>Metazoa</taxon>
        <taxon>Chordata</taxon>
        <taxon>Craniata</taxon>
        <taxon>Vertebrata</taxon>
        <taxon>Euteleostomi</taxon>
        <taxon>Actinopterygii</taxon>
        <taxon>Neopterygii</taxon>
        <taxon>Teleostei</taxon>
        <taxon>Neoteleostei</taxon>
        <taxon>Acanthomorphata</taxon>
        <taxon>Eupercaria</taxon>
        <taxon>Perciformes</taxon>
        <taxon>Cottioidei</taxon>
        <taxon>Cottales</taxon>
        <taxon>Liparidae</taxon>
        <taxon>Liparis</taxon>
    </lineage>
</organism>
<comment type="subcellular location">
    <subcellularLocation>
        <location evidence="1">Nucleus</location>
    </subcellularLocation>
</comment>
<dbReference type="InterPro" id="IPR036770">
    <property type="entry name" value="Ankyrin_rpt-contain_sf"/>
</dbReference>
<dbReference type="PROSITE" id="PS50297">
    <property type="entry name" value="ANK_REP_REGION"/>
    <property type="match status" value="2"/>
</dbReference>
<keyword evidence="4" id="KW-0677">Repeat</keyword>
<reference evidence="11 12" key="1">
    <citation type="submission" date="2019-03" db="EMBL/GenBank/DDBJ databases">
        <title>First draft genome of Liparis tanakae, snailfish: a comprehensive survey of snailfish specific genes.</title>
        <authorList>
            <person name="Kim W."/>
            <person name="Song I."/>
            <person name="Jeong J.-H."/>
            <person name="Kim D."/>
            <person name="Kim S."/>
            <person name="Ryu S."/>
            <person name="Song J.Y."/>
            <person name="Lee S.K."/>
        </authorList>
    </citation>
    <scope>NUCLEOTIDE SEQUENCE [LARGE SCALE GENOMIC DNA]</scope>
    <source>
        <tissue evidence="11">Muscle</tissue>
    </source>
</reference>
<name>A0A4Z2I3Q0_9TELE</name>
<evidence type="ECO:0000256" key="7">
    <source>
        <dbReference type="ARBA" id="ARBA00034703"/>
    </source>
</evidence>
<evidence type="ECO:0000256" key="8">
    <source>
        <dbReference type="PROSITE-ProRule" id="PRU00023"/>
    </source>
</evidence>
<dbReference type="PANTHER" id="PTHR24117:SF6">
    <property type="entry name" value="BCL-6 COREPRESSOR-LIKE PROTEIN 1"/>
    <property type="match status" value="1"/>
</dbReference>
<feature type="region of interest" description="Disordered" evidence="9">
    <location>
        <begin position="333"/>
        <end position="361"/>
    </location>
</feature>
<evidence type="ECO:0000256" key="1">
    <source>
        <dbReference type="ARBA" id="ARBA00004123"/>
    </source>
</evidence>
<dbReference type="PRINTS" id="PR01415">
    <property type="entry name" value="ANKYRIN"/>
</dbReference>
<dbReference type="InterPro" id="IPR002110">
    <property type="entry name" value="Ankyrin_rpt"/>
</dbReference>
<dbReference type="GO" id="GO:0005634">
    <property type="term" value="C:nucleus"/>
    <property type="evidence" value="ECO:0007669"/>
    <property type="project" value="UniProtKB-SubCell"/>
</dbReference>
<dbReference type="SMART" id="SM00248">
    <property type="entry name" value="ANK"/>
    <property type="match status" value="3"/>
</dbReference>
<keyword evidence="3" id="KW-0597">Phosphoprotein</keyword>
<dbReference type="PANTHER" id="PTHR24117">
    <property type="entry name" value="AGAP007537-PB"/>
    <property type="match status" value="1"/>
</dbReference>
<dbReference type="Proteomes" id="UP000314294">
    <property type="component" value="Unassembled WGS sequence"/>
</dbReference>
<evidence type="ECO:0000313" key="11">
    <source>
        <dbReference type="EMBL" id="TNN72706.1"/>
    </source>
</evidence>
<evidence type="ECO:0000259" key="10">
    <source>
        <dbReference type="Pfam" id="PF16553"/>
    </source>
</evidence>
<feature type="region of interest" description="Disordered" evidence="9">
    <location>
        <begin position="1"/>
        <end position="20"/>
    </location>
</feature>
<evidence type="ECO:0000256" key="9">
    <source>
        <dbReference type="SAM" id="MobiDB-lite"/>
    </source>
</evidence>
<proteinExistence type="inferred from homology"/>
<evidence type="ECO:0000256" key="5">
    <source>
        <dbReference type="ARBA" id="ARBA00022843"/>
    </source>
</evidence>
<feature type="region of interest" description="Disordered" evidence="9">
    <location>
        <begin position="31"/>
        <end position="71"/>
    </location>
</feature>
<dbReference type="FunFam" id="1.25.40.20:FF:000032">
    <property type="entry name" value="BCL-6 corepressor isoform X1"/>
    <property type="match status" value="1"/>
</dbReference>
<feature type="region of interest" description="Disordered" evidence="9">
    <location>
        <begin position="377"/>
        <end position="409"/>
    </location>
</feature>
<keyword evidence="8" id="KW-0040">ANK repeat</keyword>
<evidence type="ECO:0000313" key="12">
    <source>
        <dbReference type="Proteomes" id="UP000314294"/>
    </source>
</evidence>
<feature type="domain" description="BCL-6 corepressor PCGF1 binding" evidence="10">
    <location>
        <begin position="258"/>
        <end position="384"/>
    </location>
</feature>
<evidence type="ECO:0000256" key="4">
    <source>
        <dbReference type="ARBA" id="ARBA00022737"/>
    </source>
</evidence>
<feature type="compositionally biased region" description="Pro residues" evidence="9">
    <location>
        <begin position="37"/>
        <end position="47"/>
    </location>
</feature>
<dbReference type="GO" id="GO:0000122">
    <property type="term" value="P:negative regulation of transcription by RNA polymerase II"/>
    <property type="evidence" value="ECO:0007669"/>
    <property type="project" value="TreeGrafter"/>
</dbReference>
<dbReference type="InterPro" id="IPR038227">
    <property type="entry name" value="PUFD_som_sf"/>
</dbReference>